<dbReference type="PANTHER" id="PTHR37563:SF2">
    <property type="entry name" value="PHYTANOYL-COA DIOXYGENASE FAMILY PROTEIN (AFU_ORTHOLOGUE AFUA_2G03330)"/>
    <property type="match status" value="1"/>
</dbReference>
<dbReference type="STRING" id="295108.HT99x_02739"/>
<dbReference type="RefSeq" id="WP_075067335.1">
    <property type="nucleotide sequence ID" value="NZ_LKAJ02000001.1"/>
</dbReference>
<sequence>MKAFTLFFLTLIFSPINYAQDLNYNKHLNELNNNGVTIIPQVYSQQEIEAFQIALNPVVQKIESLMKTPGIPRYFNNDGKKTASYYWQIDNDLVLQAGPGRFDTRYQLNKGIFADSHFQHNPIIEKLIQKVLHSRYTNYTGVVFAAPGSGDQYWHRDTDNIADSDIDGTQLVRMDDFYFTVLIPLVNMNKENGTTEFMLTTHRKTMEEYPLAKTAQFDLKAGDVIIFNGKINHRGRANLSQSPRPVLYNVYYKKWYNDSYREGIN</sequence>
<comment type="caution">
    <text evidence="2">The sequence shown here is derived from an EMBL/GenBank/DDBJ whole genome shotgun (WGS) entry which is preliminary data.</text>
</comment>
<gene>
    <name evidence="2" type="primary">kanJ</name>
    <name evidence="3" type="ORF">HT99x_005220</name>
    <name evidence="2" type="ORF">HT99x_02739</name>
</gene>
<dbReference type="OrthoDB" id="5728353at2"/>
<proteinExistence type="predicted"/>
<reference evidence="2" key="1">
    <citation type="submission" date="2015-09" db="EMBL/GenBank/DDBJ databases">
        <title>Draft Genome Sequences of Two Novel Amoeba-resistant Intranuclear Bacteria, Candidatus Berkiella cookevillensis and Candidatus Berkiella aquae.</title>
        <authorList>
            <person name="Mehari Y.T."/>
            <person name="Arivett B.A."/>
            <person name="Farone A.L."/>
            <person name="Gunderson J.H."/>
            <person name="Farone M.B."/>
        </authorList>
    </citation>
    <scope>NUCLEOTIDE SEQUENCE [LARGE SCALE GENOMIC DNA]</scope>
    <source>
        <strain evidence="2">HT99</strain>
    </source>
</reference>
<dbReference type="EMBL" id="LKAJ01000015">
    <property type="protein sequence ID" value="KRG19760.1"/>
    <property type="molecule type" value="Genomic_DNA"/>
</dbReference>
<protein>
    <submittedName>
        <fullName evidence="2">Kanamycin B dioxygenase</fullName>
        <ecNumber evidence="2">1.14.11.37</ecNumber>
    </submittedName>
    <submittedName>
        <fullName evidence="3">Phytanoyl-CoA dioxygenase family protein</fullName>
    </submittedName>
</protein>
<feature type="chain" id="PRO_5043129619" evidence="1">
    <location>
        <begin position="20"/>
        <end position="265"/>
    </location>
</feature>
<dbReference type="EC" id="1.14.11.37" evidence="2"/>
<evidence type="ECO:0000256" key="1">
    <source>
        <dbReference type="SAM" id="SignalP"/>
    </source>
</evidence>
<evidence type="ECO:0000313" key="3">
    <source>
        <dbReference type="EMBL" id="MCS5710821.1"/>
    </source>
</evidence>
<evidence type="ECO:0000313" key="4">
    <source>
        <dbReference type="Proteomes" id="UP000051497"/>
    </source>
</evidence>
<evidence type="ECO:0000313" key="2">
    <source>
        <dbReference type="EMBL" id="KRG19760.1"/>
    </source>
</evidence>
<dbReference type="Pfam" id="PF05721">
    <property type="entry name" value="PhyH"/>
    <property type="match status" value="1"/>
</dbReference>
<dbReference type="AlphaFoldDB" id="A0A0Q9YGT1"/>
<name>A0A0Q9YGT1_9GAMM</name>
<reference evidence="3" key="3">
    <citation type="submission" date="2021-06" db="EMBL/GenBank/DDBJ databases">
        <title>Genomic Description and Analysis of Intracellular Bacteria, Candidatus Berkiella cookevillensis and Candidatus Berkiella aquae.</title>
        <authorList>
            <person name="Kidane D.T."/>
            <person name="Mehari Y.T."/>
            <person name="Rice F.C."/>
            <person name="Arivett B.A."/>
            <person name="Farone A.L."/>
            <person name="Berk S.G."/>
            <person name="Farone M.B."/>
        </authorList>
    </citation>
    <scope>NUCLEOTIDE SEQUENCE</scope>
    <source>
        <strain evidence="3">HT99</strain>
    </source>
</reference>
<keyword evidence="1" id="KW-0732">Signal</keyword>
<dbReference type="InterPro" id="IPR051961">
    <property type="entry name" value="Fungal_Metabolite_Diox"/>
</dbReference>
<reference evidence="3" key="2">
    <citation type="journal article" date="2016" name="Genome Announc.">
        <title>Draft Genome Sequences of Two Novel Amoeba-Resistant Intranuclear Bacteria, 'Candidatus Berkiella cookevillensis' and 'Candidatus Berkiella aquae'.</title>
        <authorList>
            <person name="Mehari Y.T."/>
            <person name="Arivett B.A."/>
            <person name="Farone A.L."/>
            <person name="Gunderson J.H."/>
            <person name="Farone M.B."/>
        </authorList>
    </citation>
    <scope>NUCLEOTIDE SEQUENCE</scope>
    <source>
        <strain evidence="3">HT99</strain>
    </source>
</reference>
<keyword evidence="2" id="KW-0223">Dioxygenase</keyword>
<dbReference type="EMBL" id="LKAJ02000001">
    <property type="protein sequence ID" value="MCS5710821.1"/>
    <property type="molecule type" value="Genomic_DNA"/>
</dbReference>
<dbReference type="SUPFAM" id="SSF51197">
    <property type="entry name" value="Clavaminate synthase-like"/>
    <property type="match status" value="1"/>
</dbReference>
<dbReference type="InterPro" id="IPR008775">
    <property type="entry name" value="Phytyl_CoA_dOase-like"/>
</dbReference>
<feature type="signal peptide" evidence="1">
    <location>
        <begin position="1"/>
        <end position="19"/>
    </location>
</feature>
<keyword evidence="2" id="KW-0560">Oxidoreductase</keyword>
<dbReference type="GO" id="GO:0016706">
    <property type="term" value="F:2-oxoglutarate-dependent dioxygenase activity"/>
    <property type="evidence" value="ECO:0007669"/>
    <property type="project" value="UniProtKB-ARBA"/>
</dbReference>
<organism evidence="2">
    <name type="scientific">Candidatus Berkiella aquae</name>
    <dbReference type="NCBI Taxonomy" id="295108"/>
    <lineage>
        <taxon>Bacteria</taxon>
        <taxon>Pseudomonadati</taxon>
        <taxon>Pseudomonadota</taxon>
        <taxon>Gammaproteobacteria</taxon>
        <taxon>Candidatus Berkiellales</taxon>
        <taxon>Candidatus Berkiellaceae</taxon>
        <taxon>Candidatus Berkiella</taxon>
    </lineage>
</organism>
<accession>A0A0Q9YGT1</accession>
<keyword evidence="4" id="KW-1185">Reference proteome</keyword>
<dbReference type="Gene3D" id="2.60.120.620">
    <property type="entry name" value="q2cbj1_9rhob like domain"/>
    <property type="match status" value="1"/>
</dbReference>
<dbReference type="Proteomes" id="UP000051497">
    <property type="component" value="Unassembled WGS sequence"/>
</dbReference>
<dbReference type="PANTHER" id="PTHR37563">
    <property type="entry name" value="PHYTANOYL-COA DIOXYGENASE FAMILY PROTEIN (AFU_ORTHOLOGUE AFUA_2G03330)"/>
    <property type="match status" value="1"/>
</dbReference>